<dbReference type="InterPro" id="IPR037066">
    <property type="entry name" value="Plug_dom_sf"/>
</dbReference>
<evidence type="ECO:0000256" key="2">
    <source>
        <dbReference type="SAM" id="SignalP"/>
    </source>
</evidence>
<keyword evidence="5" id="KW-1185">Reference proteome</keyword>
<keyword evidence="1" id="KW-0472">Membrane</keyword>
<feature type="domain" description="TonB-dependent receptor plug" evidence="3">
    <location>
        <begin position="112"/>
        <end position="214"/>
    </location>
</feature>
<keyword evidence="2" id="KW-0732">Signal</keyword>
<proteinExistence type="inferred from homology"/>
<dbReference type="RefSeq" id="WP_303300559.1">
    <property type="nucleotide sequence ID" value="NZ_BAABDA010000042.1"/>
</dbReference>
<keyword evidence="1" id="KW-1134">Transmembrane beta strand</keyword>
<organism evidence="4 5">
    <name type="scientific">Flavivirga jejuensis</name>
    <dbReference type="NCBI Taxonomy" id="870487"/>
    <lineage>
        <taxon>Bacteria</taxon>
        <taxon>Pseudomonadati</taxon>
        <taxon>Bacteroidota</taxon>
        <taxon>Flavobacteriia</taxon>
        <taxon>Flavobacteriales</taxon>
        <taxon>Flavobacteriaceae</taxon>
        <taxon>Flavivirga</taxon>
    </lineage>
</organism>
<dbReference type="InterPro" id="IPR039426">
    <property type="entry name" value="TonB-dep_rcpt-like"/>
</dbReference>
<keyword evidence="1" id="KW-0813">Transport</keyword>
<comment type="similarity">
    <text evidence="1">Belongs to the TonB-dependent receptor family.</text>
</comment>
<gene>
    <name evidence="4" type="ORF">Q4Q40_04660</name>
</gene>
<feature type="signal peptide" evidence="2">
    <location>
        <begin position="1"/>
        <end position="20"/>
    </location>
</feature>
<dbReference type="InterPro" id="IPR023997">
    <property type="entry name" value="TonB-dep_OMP_SusC/RagA_CS"/>
</dbReference>
<dbReference type="Gene3D" id="2.170.130.10">
    <property type="entry name" value="TonB-dependent receptor, plug domain"/>
    <property type="match status" value="1"/>
</dbReference>
<dbReference type="NCBIfam" id="TIGR04057">
    <property type="entry name" value="SusC_RagA_signa"/>
    <property type="match status" value="1"/>
</dbReference>
<evidence type="ECO:0000313" key="4">
    <source>
        <dbReference type="EMBL" id="MDO5973469.1"/>
    </source>
</evidence>
<comment type="subcellular location">
    <subcellularLocation>
        <location evidence="1">Cell outer membrane</location>
        <topology evidence="1">Multi-pass membrane protein</topology>
    </subcellularLocation>
</comment>
<dbReference type="InterPro" id="IPR012910">
    <property type="entry name" value="Plug_dom"/>
</dbReference>
<dbReference type="SUPFAM" id="SSF56935">
    <property type="entry name" value="Porins"/>
    <property type="match status" value="1"/>
</dbReference>
<evidence type="ECO:0000259" key="3">
    <source>
        <dbReference type="Pfam" id="PF07715"/>
    </source>
</evidence>
<protein>
    <submittedName>
        <fullName evidence="4">TonB-dependent receptor</fullName>
    </submittedName>
</protein>
<comment type="caution">
    <text evidence="4">The sequence shown here is derived from an EMBL/GenBank/DDBJ whole genome shotgun (WGS) entry which is preliminary data.</text>
</comment>
<dbReference type="Pfam" id="PF07715">
    <property type="entry name" value="Plug"/>
    <property type="match status" value="1"/>
</dbReference>
<dbReference type="Pfam" id="PF13715">
    <property type="entry name" value="CarbopepD_reg_2"/>
    <property type="match status" value="1"/>
</dbReference>
<sequence length="1030" mass="114261">MKLKIITLLLCFFSLAPLWSQNYIPGMVKDESELPLAGVNIVVKGTSNGAVTDFDGRFKINVKSGETITFSYLGFEDQEIVYSSQKVINVTMKENAAALDEIIIVGYGKQKKESVLGAINQVKGGEIVESGATNVINALSDLSPGVNIIQTTGQPGADAGEIYIRGKTDVLVLIDGVETVGGFAYLNPDDIENVSILKDGAATAVYGIRGANGVIIVTTKRGKIGKPKISITSEVSAQIFDSKYNSLDAYTAEGLRNVAANNDAVYNIGYSTEEDLAHYRDQDLPYLYPNTNWIDYTFDDYATNYNQSLSVRGGTEFVKYYASAAYYQQNDITQSRQFFDYDPEHRLKRYSFRGNLDFTLSKTTRLKTSISNRLENVNTAGRNTTAGSYLGLYTLPPGGGVPFYPAEVLEQYPDPFYPGLSEIRFPFSQQVGNALDGVTNRNKAVFNIDFELEQDLDFITPGLMFNGKYNFVSSNTSQRQTRFDTSVAVRLDRYDLERDGTWTSAEGENYERPLDFVEGNESLSTTEEIEYIKAQFDYARSFGKHDVTGLAVVSRNRKISNVDFPFYEEVWVTRGTYNYDKRYFFEVSGSYNGDESFGKGNRFELFPSFSLGVNLAKENFIKKHIPAINNFKIRYSYGETGTKSGLKIANTNPIRFNRWQYLGEYNTITPRSNRRFIFGEDGSAIESVITETQIANPNLSWAIVTKQNLGLEFGFFENKISGELEFFKDKRVGQIARLTSANVPLYFGSTASLPFANIEASESHGMELTLTYKNDTKGGFRYSITGIYGFNENRVLQSATDGEGTPEYARKTGKPAGATAVLQTDGYFQNIDEVVNYPTYSSGVGLGDLRYIDYNANGTVIGSELEDQIRFDLPKSPQHSFSLKLNGAYKQWSLGAVISGITGHKGLVNESLIYALPGGVAAGRTDQLDYWTPTNTDAKYPALHIVDNNPNLAAATTDRIVNLDYIKLRSVNLGYNFDMTNSNSISNLKLYLNGNNLLTISDLGYANPEGNNPGVFPILARLTLGLNVTF</sequence>
<dbReference type="InterPro" id="IPR023996">
    <property type="entry name" value="TonB-dep_OMP_SusC/RagA"/>
</dbReference>
<accession>A0ABT8WJY2</accession>
<dbReference type="InterPro" id="IPR008969">
    <property type="entry name" value="CarboxyPept-like_regulatory"/>
</dbReference>
<reference evidence="4" key="1">
    <citation type="submission" date="2023-07" db="EMBL/GenBank/DDBJ databases">
        <title>Two novel species in the genus Flavivirga.</title>
        <authorList>
            <person name="Kwon K."/>
        </authorList>
    </citation>
    <scope>NUCLEOTIDE SEQUENCE</scope>
    <source>
        <strain evidence="4">KACC 14158</strain>
    </source>
</reference>
<dbReference type="Gene3D" id="2.60.40.1120">
    <property type="entry name" value="Carboxypeptidase-like, regulatory domain"/>
    <property type="match status" value="1"/>
</dbReference>
<dbReference type="SUPFAM" id="SSF49464">
    <property type="entry name" value="Carboxypeptidase regulatory domain-like"/>
    <property type="match status" value="1"/>
</dbReference>
<keyword evidence="1" id="KW-0998">Cell outer membrane</keyword>
<evidence type="ECO:0000256" key="1">
    <source>
        <dbReference type="PROSITE-ProRule" id="PRU01360"/>
    </source>
</evidence>
<keyword evidence="1" id="KW-0812">Transmembrane</keyword>
<dbReference type="PROSITE" id="PS52016">
    <property type="entry name" value="TONB_DEPENDENT_REC_3"/>
    <property type="match status" value="1"/>
</dbReference>
<name>A0ABT8WJY2_9FLAO</name>
<evidence type="ECO:0000313" key="5">
    <source>
        <dbReference type="Proteomes" id="UP001176806"/>
    </source>
</evidence>
<dbReference type="Proteomes" id="UP001176806">
    <property type="component" value="Unassembled WGS sequence"/>
</dbReference>
<feature type="chain" id="PRO_5045841980" evidence="2">
    <location>
        <begin position="21"/>
        <end position="1030"/>
    </location>
</feature>
<dbReference type="NCBIfam" id="TIGR04056">
    <property type="entry name" value="OMP_RagA_SusC"/>
    <property type="match status" value="1"/>
</dbReference>
<dbReference type="EMBL" id="JAUOEL010000001">
    <property type="protein sequence ID" value="MDO5973469.1"/>
    <property type="molecule type" value="Genomic_DNA"/>
</dbReference>
<keyword evidence="4" id="KW-0675">Receptor</keyword>